<accession>A0A7W9HCP2</accession>
<proteinExistence type="predicted"/>
<evidence type="ECO:0000313" key="3">
    <source>
        <dbReference type="Proteomes" id="UP000590647"/>
    </source>
</evidence>
<organism evidence="2 3">
    <name type="scientific">Streptomyces caelestis</name>
    <dbReference type="NCBI Taxonomy" id="36816"/>
    <lineage>
        <taxon>Bacteria</taxon>
        <taxon>Bacillati</taxon>
        <taxon>Actinomycetota</taxon>
        <taxon>Actinomycetes</taxon>
        <taxon>Kitasatosporales</taxon>
        <taxon>Streptomycetaceae</taxon>
        <taxon>Streptomyces</taxon>
    </lineage>
</organism>
<dbReference type="Proteomes" id="UP000590647">
    <property type="component" value="Unassembled WGS sequence"/>
</dbReference>
<gene>
    <name evidence="2" type="ORF">HDA41_007779</name>
</gene>
<keyword evidence="3" id="KW-1185">Reference proteome</keyword>
<feature type="region of interest" description="Disordered" evidence="1">
    <location>
        <begin position="117"/>
        <end position="136"/>
    </location>
</feature>
<name>A0A7W9HCP2_9ACTN</name>
<sequence>MREHVHPLQAQVAAQRLDVVHEPVAAVGRRVLGRRGPACAAQIEEHQLSVGVQSAQVPEVRGGAHGSAGQHDQRLARAAYVAGEPGPVRGGEDRHGVDPHALGVSGTTGFCRRRVDVTRPGPRVPARLRGSSSAPV</sequence>
<protein>
    <submittedName>
        <fullName evidence="2">Uncharacterized protein</fullName>
    </submittedName>
</protein>
<dbReference type="AlphaFoldDB" id="A0A7W9HCP2"/>
<dbReference type="EMBL" id="JACHNE010000001">
    <property type="protein sequence ID" value="MBB5799815.1"/>
    <property type="molecule type" value="Genomic_DNA"/>
</dbReference>
<comment type="caution">
    <text evidence="2">The sequence shown here is derived from an EMBL/GenBank/DDBJ whole genome shotgun (WGS) entry which is preliminary data.</text>
</comment>
<reference evidence="2 3" key="1">
    <citation type="submission" date="2020-08" db="EMBL/GenBank/DDBJ databases">
        <title>Sequencing the genomes of 1000 actinobacteria strains.</title>
        <authorList>
            <person name="Klenk H.-P."/>
        </authorList>
    </citation>
    <scope>NUCLEOTIDE SEQUENCE [LARGE SCALE GENOMIC DNA]</scope>
    <source>
        <strain evidence="2 3">DSM 40084</strain>
    </source>
</reference>
<evidence type="ECO:0000313" key="2">
    <source>
        <dbReference type="EMBL" id="MBB5799815.1"/>
    </source>
</evidence>
<feature type="region of interest" description="Disordered" evidence="1">
    <location>
        <begin position="83"/>
        <end position="107"/>
    </location>
</feature>
<evidence type="ECO:0000256" key="1">
    <source>
        <dbReference type="SAM" id="MobiDB-lite"/>
    </source>
</evidence>